<organism evidence="7">
    <name type="scientific">marine sediment metagenome</name>
    <dbReference type="NCBI Taxonomy" id="412755"/>
    <lineage>
        <taxon>unclassified sequences</taxon>
        <taxon>metagenomes</taxon>
        <taxon>ecological metagenomes</taxon>
    </lineage>
</organism>
<dbReference type="Pfam" id="PF00535">
    <property type="entry name" value="Glycos_transf_2"/>
    <property type="match status" value="1"/>
</dbReference>
<comment type="caution">
    <text evidence="7">The sequence shown here is derived from an EMBL/GenBank/DDBJ whole genome shotgun (WGS) entry which is preliminary data.</text>
</comment>
<dbReference type="SUPFAM" id="SSF53448">
    <property type="entry name" value="Nucleotide-diphospho-sugar transferases"/>
    <property type="match status" value="1"/>
</dbReference>
<keyword evidence="2" id="KW-1003">Cell membrane</keyword>
<evidence type="ECO:0000259" key="6">
    <source>
        <dbReference type="Pfam" id="PF00535"/>
    </source>
</evidence>
<evidence type="ECO:0000256" key="2">
    <source>
        <dbReference type="ARBA" id="ARBA00022475"/>
    </source>
</evidence>
<gene>
    <name evidence="7" type="ORF">S06H3_61253</name>
</gene>
<dbReference type="Gene3D" id="3.90.550.10">
    <property type="entry name" value="Spore Coat Polysaccharide Biosynthesis Protein SpsA, Chain A"/>
    <property type="match status" value="1"/>
</dbReference>
<evidence type="ECO:0000256" key="5">
    <source>
        <dbReference type="ARBA" id="ARBA00023136"/>
    </source>
</evidence>
<evidence type="ECO:0000313" key="7">
    <source>
        <dbReference type="EMBL" id="GAI51033.1"/>
    </source>
</evidence>
<dbReference type="PANTHER" id="PTHR43646">
    <property type="entry name" value="GLYCOSYLTRANSFERASE"/>
    <property type="match status" value="1"/>
</dbReference>
<dbReference type="GO" id="GO:0005886">
    <property type="term" value="C:plasma membrane"/>
    <property type="evidence" value="ECO:0007669"/>
    <property type="project" value="UniProtKB-SubCell"/>
</dbReference>
<dbReference type="GO" id="GO:0016757">
    <property type="term" value="F:glycosyltransferase activity"/>
    <property type="evidence" value="ECO:0007669"/>
    <property type="project" value="UniProtKB-KW"/>
</dbReference>
<evidence type="ECO:0000256" key="4">
    <source>
        <dbReference type="ARBA" id="ARBA00022679"/>
    </source>
</evidence>
<name>X1P5C2_9ZZZZ</name>
<feature type="non-terminal residue" evidence="7">
    <location>
        <position position="173"/>
    </location>
</feature>
<proteinExistence type="predicted"/>
<feature type="domain" description="Glycosyltransferase 2-like" evidence="6">
    <location>
        <begin position="1"/>
        <end position="143"/>
    </location>
</feature>
<sequence>IPTLNEENYLPLLLSSIQNQTYEPIEVIVADSSTDSTPQIAQNAGATVVSVEELNISLARNEGARAAQGDILIFCDADCILANDFVERLVASLGDGVVLSHGSHCVYDDGFNNFLSAYWKYLKPNRWTTGRGVAIRRDNFFAVGGYDVSCDPTEGCREDLALGVAVESFFGPG</sequence>
<protein>
    <recommendedName>
        <fullName evidence="6">Glycosyltransferase 2-like domain-containing protein</fullName>
    </recommendedName>
</protein>
<dbReference type="PANTHER" id="PTHR43646:SF2">
    <property type="entry name" value="GLYCOSYLTRANSFERASE 2-LIKE DOMAIN-CONTAINING PROTEIN"/>
    <property type="match status" value="1"/>
</dbReference>
<feature type="non-terminal residue" evidence="7">
    <location>
        <position position="1"/>
    </location>
</feature>
<keyword evidence="3" id="KW-0328">Glycosyltransferase</keyword>
<accession>X1P5C2</accession>
<dbReference type="EMBL" id="BARV01040124">
    <property type="protein sequence ID" value="GAI51033.1"/>
    <property type="molecule type" value="Genomic_DNA"/>
</dbReference>
<dbReference type="InterPro" id="IPR029044">
    <property type="entry name" value="Nucleotide-diphossugar_trans"/>
</dbReference>
<reference evidence="7" key="1">
    <citation type="journal article" date="2014" name="Front. Microbiol.">
        <title>High frequency of phylogenetically diverse reductive dehalogenase-homologous genes in deep subseafloor sedimentary metagenomes.</title>
        <authorList>
            <person name="Kawai M."/>
            <person name="Futagami T."/>
            <person name="Toyoda A."/>
            <person name="Takaki Y."/>
            <person name="Nishi S."/>
            <person name="Hori S."/>
            <person name="Arai W."/>
            <person name="Tsubouchi T."/>
            <person name="Morono Y."/>
            <person name="Uchiyama I."/>
            <person name="Ito T."/>
            <person name="Fujiyama A."/>
            <person name="Inagaki F."/>
            <person name="Takami H."/>
        </authorList>
    </citation>
    <scope>NUCLEOTIDE SEQUENCE</scope>
    <source>
        <strain evidence="7">Expedition CK06-06</strain>
    </source>
</reference>
<comment type="subcellular location">
    <subcellularLocation>
        <location evidence="1">Cell membrane</location>
    </subcellularLocation>
</comment>
<evidence type="ECO:0000256" key="1">
    <source>
        <dbReference type="ARBA" id="ARBA00004236"/>
    </source>
</evidence>
<dbReference type="AlphaFoldDB" id="X1P5C2"/>
<keyword evidence="5" id="KW-0472">Membrane</keyword>
<keyword evidence="4" id="KW-0808">Transferase</keyword>
<dbReference type="InterPro" id="IPR001173">
    <property type="entry name" value="Glyco_trans_2-like"/>
</dbReference>
<evidence type="ECO:0000256" key="3">
    <source>
        <dbReference type="ARBA" id="ARBA00022676"/>
    </source>
</evidence>